<evidence type="ECO:0000256" key="6">
    <source>
        <dbReference type="ARBA" id="ARBA00023002"/>
    </source>
</evidence>
<dbReference type="OrthoDB" id="9790352at2"/>
<dbReference type="SUPFAM" id="SSF55347">
    <property type="entry name" value="Glyceraldehyde-3-phosphate dehydrogenase-like, C-terminal domain"/>
    <property type="match status" value="1"/>
</dbReference>
<dbReference type="PIRSF" id="PIRSF000161">
    <property type="entry name" value="DHPR"/>
    <property type="match status" value="1"/>
</dbReference>
<keyword evidence="5 9" id="KW-0220">Diaminopimelate biosynthesis</keyword>
<comment type="catalytic activity">
    <reaction evidence="9">
        <text>(S)-2,3,4,5-tetrahydrodipicolinate + NAD(+) + H2O = (2S,4S)-4-hydroxy-2,3,4,5-tetrahydrodipicolinate + NADH + H(+)</text>
        <dbReference type="Rhea" id="RHEA:35323"/>
        <dbReference type="ChEBI" id="CHEBI:15377"/>
        <dbReference type="ChEBI" id="CHEBI:15378"/>
        <dbReference type="ChEBI" id="CHEBI:16845"/>
        <dbReference type="ChEBI" id="CHEBI:57540"/>
        <dbReference type="ChEBI" id="CHEBI:57945"/>
        <dbReference type="ChEBI" id="CHEBI:67139"/>
        <dbReference type="EC" id="1.17.1.8"/>
    </reaction>
</comment>
<dbReference type="RefSeq" id="WP_092097336.1">
    <property type="nucleotide sequence ID" value="NZ_FNAR01000010.1"/>
</dbReference>
<evidence type="ECO:0000313" key="15">
    <source>
        <dbReference type="Proteomes" id="UP000198823"/>
    </source>
</evidence>
<dbReference type="GO" id="GO:0009089">
    <property type="term" value="P:lysine biosynthetic process via diaminopimelate"/>
    <property type="evidence" value="ECO:0007669"/>
    <property type="project" value="UniProtKB-UniRule"/>
</dbReference>
<evidence type="ECO:0000313" key="14">
    <source>
        <dbReference type="EMBL" id="SDE50266.1"/>
    </source>
</evidence>
<comment type="catalytic activity">
    <reaction evidence="9">
        <text>(S)-2,3,4,5-tetrahydrodipicolinate + NADP(+) + H2O = (2S,4S)-4-hydroxy-2,3,4,5-tetrahydrodipicolinate + NADPH + H(+)</text>
        <dbReference type="Rhea" id="RHEA:35331"/>
        <dbReference type="ChEBI" id="CHEBI:15377"/>
        <dbReference type="ChEBI" id="CHEBI:15378"/>
        <dbReference type="ChEBI" id="CHEBI:16845"/>
        <dbReference type="ChEBI" id="CHEBI:57783"/>
        <dbReference type="ChEBI" id="CHEBI:58349"/>
        <dbReference type="ChEBI" id="CHEBI:67139"/>
        <dbReference type="EC" id="1.17.1.8"/>
    </reaction>
</comment>
<feature type="domain" description="Dihydrodipicolinate reductase N-terminal" evidence="11">
    <location>
        <begin position="9"/>
        <end position="106"/>
    </location>
</feature>
<dbReference type="InterPro" id="IPR036291">
    <property type="entry name" value="NAD(P)-bd_dom_sf"/>
</dbReference>
<keyword evidence="3 9" id="KW-0028">Amino-acid biosynthesis</keyword>
<evidence type="ECO:0000256" key="1">
    <source>
        <dbReference type="ARBA" id="ARBA00006642"/>
    </source>
</evidence>
<feature type="active site" description="Proton donor/acceptor" evidence="9">
    <location>
        <position position="135"/>
    </location>
</feature>
<sequence length="248" mass="27262">MRLLLCGYGASNRRVAALAKERGHEIVGVLLLRGQTADGFPVYRPDERLPEADAVIDFSHPVLTKALLDADTGLPLVIATTGEKEVLIKQMREKAVRQPIFFSANMSYGVHILSEIVRYAASLLPGFDIEMTERHHRKKVDAPSGTLIKLYDAIASARPNVHPVHDRHQTEGARTDEEIGIHSVRGGTITGEHEVLFAGHDETITIAHHAQSKDIFASGALDVAERLIHKENGYYTYDNLGIGDSGEE</sequence>
<feature type="binding site" evidence="9">
    <location>
        <begin position="79"/>
        <end position="81"/>
    </location>
    <ligand>
        <name>NAD(+)</name>
        <dbReference type="ChEBI" id="CHEBI:57540"/>
    </ligand>
</feature>
<feature type="binding site" evidence="9">
    <location>
        <position position="38"/>
    </location>
    <ligand>
        <name>NAD(+)</name>
        <dbReference type="ChEBI" id="CHEBI:57540"/>
    </ligand>
</feature>
<dbReference type="Gene3D" id="3.30.360.10">
    <property type="entry name" value="Dihydrodipicolinate Reductase, domain 2"/>
    <property type="match status" value="1"/>
</dbReference>
<protein>
    <recommendedName>
        <fullName evidence="9 10">4-hydroxy-tetrahydrodipicolinate reductase</fullName>
        <shortName evidence="9">HTPA reductase</shortName>
        <ecNumber evidence="9 10">1.17.1.8</ecNumber>
    </recommendedName>
</protein>
<dbReference type="PANTHER" id="PTHR20836:SF7">
    <property type="entry name" value="4-HYDROXY-TETRAHYDRODIPICOLINATE REDUCTASE"/>
    <property type="match status" value="1"/>
</dbReference>
<dbReference type="InterPro" id="IPR023940">
    <property type="entry name" value="DHDPR_bac"/>
</dbReference>
<dbReference type="Gene3D" id="3.40.50.720">
    <property type="entry name" value="NAD(P)-binding Rossmann-like Domain"/>
    <property type="match status" value="1"/>
</dbReference>
<gene>
    <name evidence="9 13" type="primary">dapB</name>
    <name evidence="13" type="ORF">EJA12_09395</name>
    <name evidence="14" type="ORF">SAMN04488126_11055</name>
</gene>
<dbReference type="FunFam" id="3.30.360.10:FF:000009">
    <property type="entry name" value="4-hydroxy-tetrahydrodipicolinate reductase"/>
    <property type="match status" value="1"/>
</dbReference>
<organism evidence="14 15">
    <name type="scientific">Bhargavaea beijingensis</name>
    <dbReference type="NCBI Taxonomy" id="426756"/>
    <lineage>
        <taxon>Bacteria</taxon>
        <taxon>Bacillati</taxon>
        <taxon>Bacillota</taxon>
        <taxon>Bacilli</taxon>
        <taxon>Bacillales</taxon>
        <taxon>Caryophanaceae</taxon>
        <taxon>Bhargavaea</taxon>
    </lineage>
</organism>
<comment type="caution">
    <text evidence="9">Lacks conserved residue(s) required for the propagation of feature annotation.</text>
</comment>
<dbReference type="NCBIfam" id="TIGR00036">
    <property type="entry name" value="dapB"/>
    <property type="match status" value="1"/>
</dbReference>
<evidence type="ECO:0000259" key="12">
    <source>
        <dbReference type="Pfam" id="PF05173"/>
    </source>
</evidence>
<dbReference type="GO" id="GO:0008839">
    <property type="term" value="F:4-hydroxy-tetrahydrodipicolinate reductase"/>
    <property type="evidence" value="ECO:0007669"/>
    <property type="project" value="UniProtKB-UniRule"/>
</dbReference>
<evidence type="ECO:0000256" key="10">
    <source>
        <dbReference type="NCBIfam" id="TIGR00036"/>
    </source>
</evidence>
<dbReference type="UniPathway" id="UPA00034">
    <property type="reaction ID" value="UER00018"/>
</dbReference>
<feature type="binding site" evidence="9">
    <location>
        <position position="136"/>
    </location>
    <ligand>
        <name>(S)-2,3,4,5-tetrahydrodipicolinate</name>
        <dbReference type="ChEBI" id="CHEBI:16845"/>
    </ligand>
</feature>
<dbReference type="AlphaFoldDB" id="A0A1G7DGT5"/>
<dbReference type="InterPro" id="IPR000846">
    <property type="entry name" value="DapB_N"/>
</dbReference>
<dbReference type="GO" id="GO:0019877">
    <property type="term" value="P:diaminopimelate biosynthetic process"/>
    <property type="evidence" value="ECO:0007669"/>
    <property type="project" value="UniProtKB-UniRule"/>
</dbReference>
<dbReference type="Proteomes" id="UP000198823">
    <property type="component" value="Unassembled WGS sequence"/>
</dbReference>
<dbReference type="STRING" id="426756.SAMN04488126_11055"/>
<feature type="binding site" evidence="9">
    <location>
        <begin position="145"/>
        <end position="146"/>
    </location>
    <ligand>
        <name>(S)-2,3,4,5-tetrahydrodipicolinate</name>
        <dbReference type="ChEBI" id="CHEBI:16845"/>
    </ligand>
</feature>
<dbReference type="InterPro" id="IPR022663">
    <property type="entry name" value="DapB_C"/>
</dbReference>
<proteinExistence type="inferred from homology"/>
<evidence type="ECO:0000313" key="13">
    <source>
        <dbReference type="EMBL" id="RSK30923.1"/>
    </source>
</evidence>
<dbReference type="EMBL" id="FNAR01000010">
    <property type="protein sequence ID" value="SDE50266.1"/>
    <property type="molecule type" value="Genomic_DNA"/>
</dbReference>
<keyword evidence="4 9" id="KW-0521">NADP</keyword>
<feature type="active site" description="Proton donor" evidence="9">
    <location>
        <position position="139"/>
    </location>
</feature>
<evidence type="ECO:0000256" key="5">
    <source>
        <dbReference type="ARBA" id="ARBA00022915"/>
    </source>
</evidence>
<dbReference type="EC" id="1.17.1.8" evidence="9 10"/>
<comment type="similarity">
    <text evidence="1 9">Belongs to the DapB family.</text>
</comment>
<comment type="function">
    <text evidence="9">Catalyzes the conversion of 4-hydroxy-tetrahydrodipicolinate (HTPA) to tetrahydrodipicolinate.</text>
</comment>
<keyword evidence="2 9" id="KW-0963">Cytoplasm</keyword>
<evidence type="ECO:0000256" key="7">
    <source>
        <dbReference type="ARBA" id="ARBA00023027"/>
    </source>
</evidence>
<comment type="pathway">
    <text evidence="9">Amino-acid biosynthesis; L-lysine biosynthesis via DAP pathway; (S)-tetrahydrodipicolinate from L-aspartate: step 4/4.</text>
</comment>
<keyword evidence="8 9" id="KW-0457">Lysine biosynthesis</keyword>
<keyword evidence="6 9" id="KW-0560">Oxidoreductase</keyword>
<comment type="caution">
    <text evidence="9">Was originally thought to be a dihydrodipicolinate reductase (DHDPR), catalyzing the conversion of dihydrodipicolinate to tetrahydrodipicolinate. However, it was shown in E.coli that the substrate of the enzymatic reaction is not dihydrodipicolinate (DHDP) but in fact (2S,4S)-4-hydroxy-2,3,4,5-tetrahydrodipicolinic acid (HTPA), the product released by the DapA-catalyzed reaction.</text>
</comment>
<keyword evidence="7 9" id="KW-0520">NAD</keyword>
<dbReference type="GO" id="GO:0016726">
    <property type="term" value="F:oxidoreductase activity, acting on CH or CH2 groups, NAD or NADP as acceptor"/>
    <property type="evidence" value="ECO:0007669"/>
    <property type="project" value="UniProtKB-UniRule"/>
</dbReference>
<dbReference type="SUPFAM" id="SSF51735">
    <property type="entry name" value="NAD(P)-binding Rossmann-fold domains"/>
    <property type="match status" value="1"/>
</dbReference>
<evidence type="ECO:0000256" key="3">
    <source>
        <dbReference type="ARBA" id="ARBA00022605"/>
    </source>
</evidence>
<dbReference type="Pfam" id="PF01113">
    <property type="entry name" value="DapB_N"/>
    <property type="match status" value="1"/>
</dbReference>
<dbReference type="HAMAP" id="MF_00102">
    <property type="entry name" value="DapB"/>
    <property type="match status" value="1"/>
</dbReference>
<evidence type="ECO:0000256" key="2">
    <source>
        <dbReference type="ARBA" id="ARBA00022490"/>
    </source>
</evidence>
<evidence type="ECO:0000256" key="9">
    <source>
        <dbReference type="HAMAP-Rule" id="MF_00102"/>
    </source>
</evidence>
<name>A0A1G7DGT5_9BACL</name>
<reference evidence="13 16" key="2">
    <citation type="submission" date="2018-12" db="EMBL/GenBank/DDBJ databases">
        <title>Comparitive functional genomics of dry heat resistant strains isolated from the viking spacecraft.</title>
        <authorList>
            <person name="Seuylemezian A."/>
            <person name="Vaishampayan P."/>
        </authorList>
    </citation>
    <scope>NUCLEOTIDE SEQUENCE [LARGE SCALE GENOMIC DNA]</scope>
    <source>
        <strain evidence="13 16">M6-11</strain>
    </source>
</reference>
<dbReference type="PANTHER" id="PTHR20836">
    <property type="entry name" value="DIHYDRODIPICOLINATE REDUCTASE"/>
    <property type="match status" value="1"/>
</dbReference>
<dbReference type="Proteomes" id="UP000272481">
    <property type="component" value="Unassembled WGS sequence"/>
</dbReference>
<dbReference type="GO" id="GO:0050661">
    <property type="term" value="F:NADP binding"/>
    <property type="evidence" value="ECO:0007669"/>
    <property type="project" value="UniProtKB-UniRule"/>
</dbReference>
<keyword evidence="16" id="KW-1185">Reference proteome</keyword>
<dbReference type="Pfam" id="PF05173">
    <property type="entry name" value="DapB_C"/>
    <property type="match status" value="1"/>
</dbReference>
<feature type="binding site" evidence="9">
    <location>
        <position position="44"/>
    </location>
    <ligand>
        <name>NADP(+)</name>
        <dbReference type="ChEBI" id="CHEBI:58349"/>
    </ligand>
</feature>
<evidence type="ECO:0000313" key="16">
    <source>
        <dbReference type="Proteomes" id="UP000272481"/>
    </source>
</evidence>
<dbReference type="GO" id="GO:0051287">
    <property type="term" value="F:NAD binding"/>
    <property type="evidence" value="ECO:0007669"/>
    <property type="project" value="UniProtKB-UniRule"/>
</dbReference>
<feature type="binding site" evidence="9">
    <location>
        <begin position="103"/>
        <end position="106"/>
    </location>
    <ligand>
        <name>NAD(+)</name>
        <dbReference type="ChEBI" id="CHEBI:57540"/>
    </ligand>
</feature>
<comment type="subcellular location">
    <subcellularLocation>
        <location evidence="9">Cytoplasm</location>
    </subcellularLocation>
</comment>
<comment type="subunit">
    <text evidence="9">Homotetramer.</text>
</comment>
<feature type="domain" description="Dihydrodipicolinate reductase C-terminal" evidence="12">
    <location>
        <begin position="109"/>
        <end position="239"/>
    </location>
</feature>
<evidence type="ECO:0000256" key="8">
    <source>
        <dbReference type="ARBA" id="ARBA00023154"/>
    </source>
</evidence>
<dbReference type="EMBL" id="RWGW01000013">
    <property type="protein sequence ID" value="RSK30923.1"/>
    <property type="molecule type" value="Genomic_DNA"/>
</dbReference>
<evidence type="ECO:0000256" key="4">
    <source>
        <dbReference type="ARBA" id="ARBA00022857"/>
    </source>
</evidence>
<reference evidence="14 15" key="1">
    <citation type="submission" date="2016-10" db="EMBL/GenBank/DDBJ databases">
        <authorList>
            <person name="de Groot N.N."/>
        </authorList>
    </citation>
    <scope>NUCLEOTIDE SEQUENCE [LARGE SCALE GENOMIC DNA]</scope>
    <source>
        <strain evidence="14 15">CGMCC 1.6762</strain>
    </source>
</reference>
<dbReference type="GO" id="GO:0005829">
    <property type="term" value="C:cytosol"/>
    <property type="evidence" value="ECO:0007669"/>
    <property type="project" value="TreeGrafter"/>
</dbReference>
<accession>A0A1G7DGT5</accession>
<evidence type="ECO:0000259" key="11">
    <source>
        <dbReference type="Pfam" id="PF01113"/>
    </source>
</evidence>